<organism evidence="3 4">
    <name type="scientific">Helicobacter trogontum</name>
    <dbReference type="NCBI Taxonomy" id="50960"/>
    <lineage>
        <taxon>Bacteria</taxon>
        <taxon>Pseudomonadati</taxon>
        <taxon>Campylobacterota</taxon>
        <taxon>Epsilonproteobacteria</taxon>
        <taxon>Campylobacterales</taxon>
        <taxon>Helicobacteraceae</taxon>
        <taxon>Helicobacter</taxon>
    </lineage>
</organism>
<gene>
    <name evidence="3" type="ORF">NHP164001_19930</name>
</gene>
<accession>A0ABQ0D6J9</accession>
<dbReference type="InterPro" id="IPR043732">
    <property type="entry name" value="DUF5675"/>
</dbReference>
<reference evidence="3 4" key="1">
    <citation type="submission" date="2024-06" db="EMBL/GenBank/DDBJ databases">
        <title>Draft genome sequence of Helicobacter trogontum NHP16-4001.</title>
        <authorList>
            <person name="Rimbara E."/>
            <person name="Suzuki M."/>
        </authorList>
    </citation>
    <scope>NUCLEOTIDE SEQUENCE [LARGE SCALE GENOMIC DNA]</scope>
    <source>
        <strain evidence="3 4">NHP16-4001</strain>
    </source>
</reference>
<evidence type="ECO:0000259" key="2">
    <source>
        <dbReference type="Pfam" id="PF18925"/>
    </source>
</evidence>
<proteinExistence type="predicted"/>
<evidence type="ECO:0000313" key="3">
    <source>
        <dbReference type="EMBL" id="GAB0173971.1"/>
    </source>
</evidence>
<keyword evidence="4" id="KW-1185">Reference proteome</keyword>
<evidence type="ECO:0000313" key="4">
    <source>
        <dbReference type="Proteomes" id="UP001562457"/>
    </source>
</evidence>
<dbReference type="RefSeq" id="WP_369607900.1">
    <property type="nucleotide sequence ID" value="NZ_BAAFHN010000089.1"/>
</dbReference>
<dbReference type="Pfam" id="PF18925">
    <property type="entry name" value="DUF5675"/>
    <property type="match status" value="1"/>
</dbReference>
<dbReference type="Proteomes" id="UP001562457">
    <property type="component" value="Unassembled WGS sequence"/>
</dbReference>
<evidence type="ECO:0000256" key="1">
    <source>
        <dbReference type="SAM" id="MobiDB-lite"/>
    </source>
</evidence>
<feature type="region of interest" description="Disordered" evidence="1">
    <location>
        <begin position="221"/>
        <end position="246"/>
    </location>
</feature>
<sequence>MKFYIKPTEEHPNEQEEYTLIQEGILKLFTGEDYDSTPEDERLSRDLSEEYEIVEFQIKDEYKTKAFKAILEESSTYKQKPLDPNIITKPCIYTQKNPQILRFPKKSQKNANIGIIKAYKKDINTHTFLEDFTGLHNPHNEIYTIDTKQSIQLRAFIYEEQKTYTESVTNKNTETQQKHALEQGNITKTIITDKSQFNDIAQEEIHWAFKIVSESYHGKNATTGRVKKDKNGNIQGGEAFPPLGDKQTFKITKDNPTQECITLTPNNQELQNTTNTQAKDYENKSNSSPKLTSIPQGYVELENLQGDCITLRLSDIFDESLLTSNNQASKNNANTAEHTTQQDSLIGKNIIFFAYVNSPAYCIYHKQNNNVLKDRVTSIELKILQTRFSLEFDGKSLLLLENQRTIGEWEARSGIPIDPIDDVNKESKRNRFKIQDFNTNKFYYYDDEKNKEPNDRIHTDSTKPLAEGSYTITTTYNAEQLNIHNIDLLGFQNDFCTLLKSYEIPQGISIPLKVQYQKRILIFIERFKQTTESTKARMNIYVDGKRIDKNGSIMGEQTKQYEYYNPNALPKSNPYAYILERPGPDCIGGELKLRIPSGRYNALWYQEKDVSKLKEGEKIPFNANTLNLYNSFVAQDRKILIHDGNSPKNSDGCLLINQKQIFKDKAQTIEIDNVLQVGKKDTLAKHINNTFAKVIRGKMTSNLKEFVRENIEVRIENNFKEVENKDSRITTKLEVGYGERKSEIDLRGKRTPNGGIVEWISQFDNTKEGMGVKAGNTACKLTCDEILRRSGVSSSETPTSYRGKILYQISIEKDVMYYQSNDTHKRIPDGNLNEKEQNKYLDYDEKILQESLKYIDSELEKGYPIAIGVDHTYQHKGGFNNDLSTDHFIVIVGRKYDEKEKLYYLFYEVGTSYKDKGVSGENKLYIENAMLQGKPAHNTNRHYVATQIRRNLSYKKD</sequence>
<feature type="domain" description="DUF5675" evidence="2">
    <location>
        <begin position="524"/>
        <end position="660"/>
    </location>
</feature>
<dbReference type="EMBL" id="BAAFHN010000089">
    <property type="protein sequence ID" value="GAB0173971.1"/>
    <property type="molecule type" value="Genomic_DNA"/>
</dbReference>
<protein>
    <recommendedName>
        <fullName evidence="2">DUF5675 domain-containing protein</fullName>
    </recommendedName>
</protein>
<name>A0ABQ0D6J9_9HELI</name>
<comment type="caution">
    <text evidence="3">The sequence shown here is derived from an EMBL/GenBank/DDBJ whole genome shotgun (WGS) entry which is preliminary data.</text>
</comment>